<reference evidence="2 3" key="1">
    <citation type="submission" date="2021-01" db="EMBL/GenBank/DDBJ databases">
        <title>Whole genome shotgun sequence of Verrucosispora andamanensis NBRC 109075.</title>
        <authorList>
            <person name="Komaki H."/>
            <person name="Tamura T."/>
        </authorList>
    </citation>
    <scope>NUCLEOTIDE SEQUENCE [LARGE SCALE GENOMIC DNA]</scope>
    <source>
        <strain evidence="2 3">NBRC 109075</strain>
    </source>
</reference>
<dbReference type="CDD" id="cd03784">
    <property type="entry name" value="GT1_Gtf-like"/>
    <property type="match status" value="1"/>
</dbReference>
<proteinExistence type="predicted"/>
<evidence type="ECO:0000259" key="1">
    <source>
        <dbReference type="Pfam" id="PF06722"/>
    </source>
</evidence>
<dbReference type="PANTHER" id="PTHR48050:SF13">
    <property type="entry name" value="STEROL 3-BETA-GLUCOSYLTRANSFERASE UGT80A2"/>
    <property type="match status" value="1"/>
</dbReference>
<sequence length="430" mass="46143">MGHFVVGSSPIIGHLAPLLPVATELRRRGHRVQVLTGSRFSERVTAAGLEHVSLPQECDFDAQDLDAAFPERTTKKGVSKLRFDIDNLFANSMPHQYRAVQNLLAPGTVDAILVDSAFCGVLPLALQPKAQRPAVYTAGVVPMYVASRDTPPIGLGLQPMAHPVGRVRDAVLNALVRKVLFAPCHRVFADRLREAAGVELPVYFMNGSLLTDAILQLTCESFEFPRHDLPPGVVSFVGPILPSPPETFEPPSWWADLDGRKPVVLVTQGTIDNNDFSRLIVPALQALADADVVTVATTGGKALPSSVPTNARVAEFIPYAHLLPKVDVMITNGGYGGIHFALTHGVPMVVGGDSEGNQDSAALVSWSGTGINLRNGSPKPAAIRKAVDKVLTDPSYRNRAQVLQRELAGLSAVTTIADRMESAMRERVSS</sequence>
<feature type="domain" description="Erythromycin biosynthesis protein CIII-like C-terminal" evidence="1">
    <location>
        <begin position="288"/>
        <end position="420"/>
    </location>
</feature>
<keyword evidence="2" id="KW-0808">Transferase</keyword>
<evidence type="ECO:0000313" key="2">
    <source>
        <dbReference type="EMBL" id="GIJ11902.1"/>
    </source>
</evidence>
<gene>
    <name evidence="2" type="ORF">Van01_51160</name>
</gene>
<name>A0ABQ4I1Z1_9ACTN</name>
<comment type="caution">
    <text evidence="2">The sequence shown here is derived from an EMBL/GenBank/DDBJ whole genome shotgun (WGS) entry which is preliminary data.</text>
</comment>
<dbReference type="Proteomes" id="UP000647017">
    <property type="component" value="Unassembled WGS sequence"/>
</dbReference>
<dbReference type="RefSeq" id="WP_204012688.1">
    <property type="nucleotide sequence ID" value="NZ_BOOZ01000039.1"/>
</dbReference>
<accession>A0ABQ4I1Z1</accession>
<dbReference type="Pfam" id="PF06722">
    <property type="entry name" value="EryCIII-like_C"/>
    <property type="match status" value="1"/>
</dbReference>
<dbReference type="PANTHER" id="PTHR48050">
    <property type="entry name" value="STEROL 3-BETA-GLUCOSYLTRANSFERASE"/>
    <property type="match status" value="1"/>
</dbReference>
<dbReference type="InterPro" id="IPR002213">
    <property type="entry name" value="UDP_glucos_trans"/>
</dbReference>
<dbReference type="GO" id="GO:0016740">
    <property type="term" value="F:transferase activity"/>
    <property type="evidence" value="ECO:0007669"/>
    <property type="project" value="UniProtKB-KW"/>
</dbReference>
<organism evidence="2 3">
    <name type="scientific">Micromonospora andamanensis</name>
    <dbReference type="NCBI Taxonomy" id="1287068"/>
    <lineage>
        <taxon>Bacteria</taxon>
        <taxon>Bacillati</taxon>
        <taxon>Actinomycetota</taxon>
        <taxon>Actinomycetes</taxon>
        <taxon>Micromonosporales</taxon>
        <taxon>Micromonosporaceae</taxon>
        <taxon>Micromonospora</taxon>
    </lineage>
</organism>
<dbReference type="Gene3D" id="3.40.50.2000">
    <property type="entry name" value="Glycogen Phosphorylase B"/>
    <property type="match status" value="2"/>
</dbReference>
<keyword evidence="3" id="KW-1185">Reference proteome</keyword>
<dbReference type="EMBL" id="BOOZ01000039">
    <property type="protein sequence ID" value="GIJ11902.1"/>
    <property type="molecule type" value="Genomic_DNA"/>
</dbReference>
<dbReference type="InterPro" id="IPR010610">
    <property type="entry name" value="EryCIII-like_C"/>
</dbReference>
<dbReference type="InterPro" id="IPR050426">
    <property type="entry name" value="Glycosyltransferase_28"/>
</dbReference>
<dbReference type="SUPFAM" id="SSF53756">
    <property type="entry name" value="UDP-Glycosyltransferase/glycogen phosphorylase"/>
    <property type="match status" value="1"/>
</dbReference>
<evidence type="ECO:0000313" key="3">
    <source>
        <dbReference type="Proteomes" id="UP000647017"/>
    </source>
</evidence>
<protein>
    <submittedName>
        <fullName evidence="2">Glycosyl transferase</fullName>
    </submittedName>
</protein>